<feature type="transmembrane region" description="Helical" evidence="1">
    <location>
        <begin position="127"/>
        <end position="145"/>
    </location>
</feature>
<evidence type="ECO:0000313" key="3">
    <source>
        <dbReference type="EMBL" id="WMS88964.1"/>
    </source>
</evidence>
<accession>A0AA51RWX3</accession>
<keyword evidence="4" id="KW-1185">Reference proteome</keyword>
<evidence type="ECO:0000313" key="4">
    <source>
        <dbReference type="Proteomes" id="UP001239782"/>
    </source>
</evidence>
<dbReference type="RefSeq" id="WP_309204189.1">
    <property type="nucleotide sequence ID" value="NZ_CP133548.1"/>
</dbReference>
<proteinExistence type="predicted"/>
<reference evidence="3 4" key="1">
    <citation type="submission" date="2023-08" db="EMBL/GenBank/DDBJ databases">
        <title>Pleionea litopenaei sp. nov., isolated from stomach of juvenile Litopenaeus vannamei.</title>
        <authorList>
            <person name="Rho A.M."/>
            <person name="Hwang C.Y."/>
        </authorList>
    </citation>
    <scope>NUCLEOTIDE SEQUENCE [LARGE SCALE GENOMIC DNA]</scope>
    <source>
        <strain evidence="3 4">HL-JVS1</strain>
    </source>
</reference>
<dbReference type="InterPro" id="IPR036890">
    <property type="entry name" value="HATPase_C_sf"/>
</dbReference>
<feature type="transmembrane region" description="Helical" evidence="1">
    <location>
        <begin position="21"/>
        <end position="44"/>
    </location>
</feature>
<dbReference type="EMBL" id="CP133548">
    <property type="protein sequence ID" value="WMS88964.1"/>
    <property type="molecule type" value="Genomic_DNA"/>
</dbReference>
<feature type="transmembrane region" description="Helical" evidence="1">
    <location>
        <begin position="50"/>
        <end position="69"/>
    </location>
</feature>
<dbReference type="InterPro" id="IPR005467">
    <property type="entry name" value="His_kinase_dom"/>
</dbReference>
<feature type="domain" description="Histidine kinase" evidence="2">
    <location>
        <begin position="217"/>
        <end position="417"/>
    </location>
</feature>
<dbReference type="Pfam" id="PF02518">
    <property type="entry name" value="HATPase_c"/>
    <property type="match status" value="1"/>
</dbReference>
<keyword evidence="1" id="KW-0812">Transmembrane</keyword>
<keyword evidence="1" id="KW-1133">Transmembrane helix</keyword>
<protein>
    <recommendedName>
        <fullName evidence="2">Histidine kinase domain-containing protein</fullName>
    </recommendedName>
</protein>
<dbReference type="Gene3D" id="3.30.565.10">
    <property type="entry name" value="Histidine kinase-like ATPase, C-terminal domain"/>
    <property type="match status" value="1"/>
</dbReference>
<sequence length="420" mass="47472">MNKFHQQLVAQTFTRTSQLRVLVNVRWFYIAVQITALFAAPHLFNLQVSPLAFLPFLLILIIFNLATLNSIRRTQFSSEKIIWLQLLLDLLCISLLLFFSGGATNALVSIMLLPVTLSALLCSSTKAWITALIAIGLYSFLMFGYNEPSMENHSHMSPGWSHYVGMWITFTLSALVLVYFINRLVNNLTQQHNQLAALTDQQLRDEHLITLANQSANAAHRLSTPLNTIELLVDELNDSAINPMVLDEIKQQLNRCKESLQSIRQSVDEHLHDQTISLTDFFEQLQQQWRLLHPEHQLLLTVQKLPVSTIEHASQLLSALLNLLDNAARENQLQKIEQTEMQVELDGEQLQILIINGNSRQLSEHELPLGDYWTGQKSGLGIGYYLAHATLERVGGAARLLVTNDQIKTQVTIPIQSGVQ</sequence>
<evidence type="ECO:0000259" key="2">
    <source>
        <dbReference type="PROSITE" id="PS50109"/>
    </source>
</evidence>
<dbReference type="SUPFAM" id="SSF55874">
    <property type="entry name" value="ATPase domain of HSP90 chaperone/DNA topoisomerase II/histidine kinase"/>
    <property type="match status" value="1"/>
</dbReference>
<evidence type="ECO:0000256" key="1">
    <source>
        <dbReference type="SAM" id="Phobius"/>
    </source>
</evidence>
<dbReference type="InterPro" id="IPR003594">
    <property type="entry name" value="HATPase_dom"/>
</dbReference>
<keyword evidence="1" id="KW-0472">Membrane</keyword>
<dbReference type="PROSITE" id="PS50109">
    <property type="entry name" value="HIS_KIN"/>
    <property type="match status" value="1"/>
</dbReference>
<feature type="transmembrane region" description="Helical" evidence="1">
    <location>
        <begin position="160"/>
        <end position="181"/>
    </location>
</feature>
<gene>
    <name evidence="3" type="ORF">Q9312_08620</name>
</gene>
<dbReference type="KEGG" id="plei:Q9312_08620"/>
<dbReference type="Proteomes" id="UP001239782">
    <property type="component" value="Chromosome"/>
</dbReference>
<name>A0AA51RWX3_9GAMM</name>
<dbReference type="AlphaFoldDB" id="A0AA51RWX3"/>
<organism evidence="3 4">
    <name type="scientific">Pleionea litopenaei</name>
    <dbReference type="NCBI Taxonomy" id="3070815"/>
    <lineage>
        <taxon>Bacteria</taxon>
        <taxon>Pseudomonadati</taxon>
        <taxon>Pseudomonadota</taxon>
        <taxon>Gammaproteobacteria</taxon>
        <taxon>Oceanospirillales</taxon>
        <taxon>Pleioneaceae</taxon>
        <taxon>Pleionea</taxon>
    </lineage>
</organism>